<dbReference type="RefSeq" id="WP_229804892.1">
    <property type="nucleotide sequence ID" value="NZ_BMYJ01000014.1"/>
</dbReference>
<evidence type="ECO:0000313" key="3">
    <source>
        <dbReference type="EMBL" id="GHC67301.1"/>
    </source>
</evidence>
<dbReference type="InterPro" id="IPR009061">
    <property type="entry name" value="DNA-bd_dom_put_sf"/>
</dbReference>
<name>A0A918TXA7_9RHOB</name>
<dbReference type="Gene3D" id="1.10.10.10">
    <property type="entry name" value="Winged helix-like DNA-binding domain superfamily/Winged helix DNA-binding domain"/>
    <property type="match status" value="1"/>
</dbReference>
<accession>A0A918TXA7</accession>
<dbReference type="AlphaFoldDB" id="A0A918TXA7"/>
<sequence>MMSLDARQNSFLSPQELAQRWSISARSLDRWRAMGTGPAWHQIGGQVRYALSDVEAWEQAARRKGG</sequence>
<dbReference type="Proteomes" id="UP000638981">
    <property type="component" value="Unassembled WGS sequence"/>
</dbReference>
<dbReference type="Pfam" id="PF12728">
    <property type="entry name" value="HTH_17"/>
    <property type="match status" value="1"/>
</dbReference>
<evidence type="ECO:0000313" key="2">
    <source>
        <dbReference type="EMBL" id="GHC66383.1"/>
    </source>
</evidence>
<protein>
    <recommendedName>
        <fullName evidence="1">Helix-turn-helix domain-containing protein</fullName>
    </recommendedName>
</protein>
<dbReference type="EMBL" id="BMYJ01000016">
    <property type="protein sequence ID" value="GHC67301.1"/>
    <property type="molecule type" value="Genomic_DNA"/>
</dbReference>
<dbReference type="InterPro" id="IPR036388">
    <property type="entry name" value="WH-like_DNA-bd_sf"/>
</dbReference>
<organism evidence="2 4">
    <name type="scientific">Neogemmobacter tilapiae</name>
    <dbReference type="NCBI Taxonomy" id="875041"/>
    <lineage>
        <taxon>Bacteria</taxon>
        <taxon>Pseudomonadati</taxon>
        <taxon>Pseudomonadota</taxon>
        <taxon>Alphaproteobacteria</taxon>
        <taxon>Rhodobacterales</taxon>
        <taxon>Paracoccaceae</taxon>
        <taxon>Neogemmobacter</taxon>
    </lineage>
</organism>
<dbReference type="SUPFAM" id="SSF46955">
    <property type="entry name" value="Putative DNA-binding domain"/>
    <property type="match status" value="1"/>
</dbReference>
<keyword evidence="4" id="KW-1185">Reference proteome</keyword>
<dbReference type="InterPro" id="IPR041657">
    <property type="entry name" value="HTH_17"/>
</dbReference>
<comment type="caution">
    <text evidence="2">The sequence shown here is derived from an EMBL/GenBank/DDBJ whole genome shotgun (WGS) entry which is preliminary data.</text>
</comment>
<reference evidence="2" key="1">
    <citation type="journal article" date="2014" name="Int. J. Syst. Evol. Microbiol.">
        <title>Complete genome sequence of Corynebacterium casei LMG S-19264T (=DSM 44701T), isolated from a smear-ripened cheese.</title>
        <authorList>
            <consortium name="US DOE Joint Genome Institute (JGI-PGF)"/>
            <person name="Walter F."/>
            <person name="Albersmeier A."/>
            <person name="Kalinowski J."/>
            <person name="Ruckert C."/>
        </authorList>
    </citation>
    <scope>NUCLEOTIDE SEQUENCE</scope>
    <source>
        <strain evidence="2">KCTC 23310</strain>
    </source>
</reference>
<dbReference type="EMBL" id="BMYJ01000014">
    <property type="protein sequence ID" value="GHC66383.1"/>
    <property type="molecule type" value="Genomic_DNA"/>
</dbReference>
<feature type="domain" description="Helix-turn-helix" evidence="1">
    <location>
        <begin position="11"/>
        <end position="59"/>
    </location>
</feature>
<proteinExistence type="predicted"/>
<gene>
    <name evidence="2" type="ORF">GCM10007315_33870</name>
    <name evidence="3" type="ORF">GCM10007315_35400</name>
</gene>
<evidence type="ECO:0000259" key="1">
    <source>
        <dbReference type="Pfam" id="PF12728"/>
    </source>
</evidence>
<reference evidence="2" key="2">
    <citation type="submission" date="2020-09" db="EMBL/GenBank/DDBJ databases">
        <authorList>
            <person name="Sun Q."/>
            <person name="Kim S."/>
        </authorList>
    </citation>
    <scope>NUCLEOTIDE SEQUENCE</scope>
    <source>
        <strain evidence="2">KCTC 23310</strain>
    </source>
</reference>
<evidence type="ECO:0000313" key="4">
    <source>
        <dbReference type="Proteomes" id="UP000638981"/>
    </source>
</evidence>